<evidence type="ECO:0000313" key="7">
    <source>
        <dbReference type="EMBL" id="CAL4764520.1"/>
    </source>
</evidence>
<protein>
    <submittedName>
        <fullName evidence="7">Ankyrin repeat domain-containing protein 1 (Cardiac adriamycin-responsive protein) (Cardiac ankyrin repeat protein)</fullName>
    </submittedName>
</protein>
<feature type="repeat" description="ANK" evidence="3">
    <location>
        <begin position="129"/>
        <end position="161"/>
    </location>
</feature>
<dbReference type="OrthoDB" id="430364at2759"/>
<dbReference type="SMART" id="SM00248">
    <property type="entry name" value="ANK"/>
    <property type="match status" value="3"/>
</dbReference>
<dbReference type="SUPFAM" id="SSF48403">
    <property type="entry name" value="Ankyrin repeat"/>
    <property type="match status" value="1"/>
</dbReference>
<dbReference type="Pfam" id="PF12796">
    <property type="entry name" value="Ank_2"/>
    <property type="match status" value="1"/>
</dbReference>
<dbReference type="InterPro" id="IPR036770">
    <property type="entry name" value="Ankyrin_rpt-contain_sf"/>
</dbReference>
<dbReference type="InterPro" id="IPR000904">
    <property type="entry name" value="Sec7_dom"/>
</dbReference>
<dbReference type="Proteomes" id="UP001152797">
    <property type="component" value="Unassembled WGS sequence"/>
</dbReference>
<dbReference type="InterPro" id="IPR035999">
    <property type="entry name" value="Sec7_dom_sf"/>
</dbReference>
<evidence type="ECO:0000313" key="6">
    <source>
        <dbReference type="EMBL" id="CAL1130583.1"/>
    </source>
</evidence>
<comment type="caution">
    <text evidence="5">The sequence shown here is derived from an EMBL/GenBank/DDBJ whole genome shotgun (WGS) entry which is preliminary data.</text>
</comment>
<dbReference type="PROSITE" id="PS50088">
    <property type="entry name" value="ANK_REPEAT"/>
    <property type="match status" value="1"/>
</dbReference>
<evidence type="ECO:0000256" key="2">
    <source>
        <dbReference type="ARBA" id="ARBA00023043"/>
    </source>
</evidence>
<dbReference type="GO" id="GO:0032012">
    <property type="term" value="P:regulation of ARF protein signal transduction"/>
    <property type="evidence" value="ECO:0007669"/>
    <property type="project" value="InterPro"/>
</dbReference>
<feature type="domain" description="SEC7" evidence="4">
    <location>
        <begin position="220"/>
        <end position="406"/>
    </location>
</feature>
<evidence type="ECO:0000256" key="1">
    <source>
        <dbReference type="ARBA" id="ARBA00022737"/>
    </source>
</evidence>
<sequence>MGAASCTEKCSWSPSCDRDGGVYLDFVTAIPSHGSCGAFDEELIEVECPAGATFPETVQNLNALDRHFLHFCGSSNVVVVRWLLHFGASPFAHDSNNTTGVHVACRAGSAGVLQELLRHRPSLDRADVAGWTPLHVAARMSRCSLVVILLKVGAPLGSRNSHGELPSEMCLDEATHMAFSSYQEHLFSSSRSPWSFQVDRPDAEDAEAPLPTPFFTPQHPIASFRGHKDASQIGVRIFNAQPGYGIAFIRAVGLVHDYPRSASKFLLQETVDRKAVGNFLGETFAMCDTLRLAFFSRCDLWNTGVVSALLQACHGLEWPDDLQKVNRLVHALAINWWTCHEEFADEEVLQPDDLDEIRGLELKSKLGNAENLSFLFLSCLCLHHYLHECAGRMEPEIWRKFHESIETVPPVVLHKIFAVIRRHWIPQFSIPFLSSKNFKRCEPLPVRSSSLPWLHGIPAIQGWLSVESTPPHDIGYRSKRELWISISLGLLCFSLSPSSAAPEACLALTGLQSHWDGERVVLQKHSGSRSDAAATAGKADVMLAHLKADGSWKECQFQKMELSIGPSSQEDPQKWLQWLADSAIDINSV</sequence>
<dbReference type="GO" id="GO:0005085">
    <property type="term" value="F:guanyl-nucleotide exchange factor activity"/>
    <property type="evidence" value="ECO:0007669"/>
    <property type="project" value="InterPro"/>
</dbReference>
<dbReference type="PROSITE" id="PS50297">
    <property type="entry name" value="ANK_REP_REGION"/>
    <property type="match status" value="1"/>
</dbReference>
<evidence type="ECO:0000313" key="5">
    <source>
        <dbReference type="EMBL" id="CAI3977208.1"/>
    </source>
</evidence>
<accession>A0A9P1FIB2</accession>
<dbReference type="InterPro" id="IPR050776">
    <property type="entry name" value="Ank_Repeat/CDKN_Inhibitor"/>
</dbReference>
<dbReference type="SUPFAM" id="SSF48425">
    <property type="entry name" value="Sec7 domain"/>
    <property type="match status" value="1"/>
</dbReference>
<reference evidence="5" key="1">
    <citation type="submission" date="2022-10" db="EMBL/GenBank/DDBJ databases">
        <authorList>
            <person name="Chen Y."/>
            <person name="Dougan E. K."/>
            <person name="Chan C."/>
            <person name="Rhodes N."/>
            <person name="Thang M."/>
        </authorList>
    </citation>
    <scope>NUCLEOTIDE SEQUENCE</scope>
</reference>
<dbReference type="AlphaFoldDB" id="A0A9P1FIB2"/>
<dbReference type="Pfam" id="PF01369">
    <property type="entry name" value="Sec7"/>
    <property type="match status" value="1"/>
</dbReference>
<dbReference type="InterPro" id="IPR002110">
    <property type="entry name" value="Ankyrin_rpt"/>
</dbReference>
<keyword evidence="2 3" id="KW-0040">ANK repeat</keyword>
<name>A0A9P1FIB2_9DINO</name>
<dbReference type="EMBL" id="CAMXCT010000326">
    <property type="protein sequence ID" value="CAI3977208.1"/>
    <property type="molecule type" value="Genomic_DNA"/>
</dbReference>
<proteinExistence type="predicted"/>
<keyword evidence="1" id="KW-0677">Repeat</keyword>
<dbReference type="Gene3D" id="1.25.40.20">
    <property type="entry name" value="Ankyrin repeat-containing domain"/>
    <property type="match status" value="1"/>
</dbReference>
<organism evidence="5">
    <name type="scientific">Cladocopium goreaui</name>
    <dbReference type="NCBI Taxonomy" id="2562237"/>
    <lineage>
        <taxon>Eukaryota</taxon>
        <taxon>Sar</taxon>
        <taxon>Alveolata</taxon>
        <taxon>Dinophyceae</taxon>
        <taxon>Suessiales</taxon>
        <taxon>Symbiodiniaceae</taxon>
        <taxon>Cladocopium</taxon>
    </lineage>
</organism>
<evidence type="ECO:0000313" key="8">
    <source>
        <dbReference type="Proteomes" id="UP001152797"/>
    </source>
</evidence>
<reference evidence="6" key="2">
    <citation type="submission" date="2024-04" db="EMBL/GenBank/DDBJ databases">
        <authorList>
            <person name="Chen Y."/>
            <person name="Shah S."/>
            <person name="Dougan E. K."/>
            <person name="Thang M."/>
            <person name="Chan C."/>
        </authorList>
    </citation>
    <scope>NUCLEOTIDE SEQUENCE [LARGE SCALE GENOMIC DNA]</scope>
</reference>
<dbReference type="PROSITE" id="PS50190">
    <property type="entry name" value="SEC7"/>
    <property type="match status" value="1"/>
</dbReference>
<dbReference type="EMBL" id="CAMXCT020000326">
    <property type="protein sequence ID" value="CAL1130583.1"/>
    <property type="molecule type" value="Genomic_DNA"/>
</dbReference>
<dbReference type="SMART" id="SM00222">
    <property type="entry name" value="Sec7"/>
    <property type="match status" value="1"/>
</dbReference>
<dbReference type="EMBL" id="CAMXCT030000326">
    <property type="protein sequence ID" value="CAL4764520.1"/>
    <property type="molecule type" value="Genomic_DNA"/>
</dbReference>
<evidence type="ECO:0000256" key="3">
    <source>
        <dbReference type="PROSITE-ProRule" id="PRU00023"/>
    </source>
</evidence>
<dbReference type="PANTHER" id="PTHR24201">
    <property type="entry name" value="ANK_REP_REGION DOMAIN-CONTAINING PROTEIN"/>
    <property type="match status" value="1"/>
</dbReference>
<evidence type="ECO:0000259" key="4">
    <source>
        <dbReference type="PROSITE" id="PS50190"/>
    </source>
</evidence>
<keyword evidence="8" id="KW-1185">Reference proteome</keyword>
<dbReference type="Gene3D" id="1.10.220.20">
    <property type="match status" value="1"/>
</dbReference>
<gene>
    <name evidence="5" type="ORF">C1SCF055_LOCUS5364</name>
</gene>